<evidence type="ECO:0000313" key="8">
    <source>
        <dbReference type="Proteomes" id="UP001497416"/>
    </source>
</evidence>
<evidence type="ECO:0000256" key="5">
    <source>
        <dbReference type="SAM" id="Phobius"/>
    </source>
</evidence>
<feature type="transmembrane region" description="Helical" evidence="5">
    <location>
        <begin position="25"/>
        <end position="43"/>
    </location>
</feature>
<dbReference type="InterPro" id="IPR006977">
    <property type="entry name" value="Yip1_dom"/>
</dbReference>
<dbReference type="RefSeq" id="WP_348712968.1">
    <property type="nucleotide sequence ID" value="NZ_CAXIXY010000006.1"/>
</dbReference>
<keyword evidence="2 5" id="KW-0812">Transmembrane</keyword>
<evidence type="ECO:0000256" key="3">
    <source>
        <dbReference type="ARBA" id="ARBA00022989"/>
    </source>
</evidence>
<keyword evidence="8" id="KW-1185">Reference proteome</keyword>
<name>A0ABM9P435_9FLAO</name>
<feature type="transmembrane region" description="Helical" evidence="5">
    <location>
        <begin position="179"/>
        <end position="196"/>
    </location>
</feature>
<protein>
    <submittedName>
        <fullName evidence="7">Yip1 domain-containing protein</fullName>
    </submittedName>
</protein>
<accession>A0ABM9P435</accession>
<dbReference type="Proteomes" id="UP001497416">
    <property type="component" value="Unassembled WGS sequence"/>
</dbReference>
<evidence type="ECO:0000256" key="4">
    <source>
        <dbReference type="ARBA" id="ARBA00023136"/>
    </source>
</evidence>
<feature type="transmembrane region" description="Helical" evidence="5">
    <location>
        <begin position="137"/>
        <end position="158"/>
    </location>
</feature>
<feature type="domain" description="Yip1" evidence="6">
    <location>
        <begin position="6"/>
        <end position="192"/>
    </location>
</feature>
<gene>
    <name evidence="7" type="ORF">T190607A01A_40038</name>
</gene>
<proteinExistence type="predicted"/>
<reference evidence="7 8" key="1">
    <citation type="submission" date="2024-05" db="EMBL/GenBank/DDBJ databases">
        <authorList>
            <person name="Duchaud E."/>
        </authorList>
    </citation>
    <scope>NUCLEOTIDE SEQUENCE [LARGE SCALE GENOMIC DNA]</scope>
    <source>
        <strain evidence="7">Ena-SAMPLE-TAB-13-05-2024-13:56:06:370-140302</strain>
    </source>
</reference>
<evidence type="ECO:0000256" key="2">
    <source>
        <dbReference type="ARBA" id="ARBA00022692"/>
    </source>
</evidence>
<comment type="caution">
    <text evidence="7">The sequence shown here is derived from an EMBL/GenBank/DDBJ whole genome shotgun (WGS) entry which is preliminary data.</text>
</comment>
<feature type="transmembrane region" description="Helical" evidence="5">
    <location>
        <begin position="63"/>
        <end position="86"/>
    </location>
</feature>
<dbReference type="EMBL" id="CAXIXY010000006">
    <property type="protein sequence ID" value="CAL2090565.1"/>
    <property type="molecule type" value="Genomic_DNA"/>
</dbReference>
<sequence>MNKIVALWKKPTETFELIQNEKINWLRVLFLFSCKGFVFSYYLMRSKGVIKIESFGHTMASLAAMLVFGVIYGILSNLLMGFLIQITGQVFGVKNDLKKIYNTLSQAYIPLSFGVYIVFTNVLIARVLTTGVNSSSLLIVLGIVVLVFNLVQIILTLWQFILIFKGLKVTQKLDDSKTILNYLIAGAIFGLIYYFTLNPYL</sequence>
<organism evidence="7 8">
    <name type="scientific">Tenacibaculum platacis</name>
    <dbReference type="NCBI Taxonomy" id="3137852"/>
    <lineage>
        <taxon>Bacteria</taxon>
        <taxon>Pseudomonadati</taxon>
        <taxon>Bacteroidota</taxon>
        <taxon>Flavobacteriia</taxon>
        <taxon>Flavobacteriales</taxon>
        <taxon>Flavobacteriaceae</taxon>
        <taxon>Tenacibaculum</taxon>
    </lineage>
</organism>
<feature type="transmembrane region" description="Helical" evidence="5">
    <location>
        <begin position="107"/>
        <end position="125"/>
    </location>
</feature>
<keyword evidence="4 5" id="KW-0472">Membrane</keyword>
<dbReference type="Pfam" id="PF04893">
    <property type="entry name" value="Yip1"/>
    <property type="match status" value="1"/>
</dbReference>
<comment type="subcellular location">
    <subcellularLocation>
        <location evidence="1">Membrane</location>
        <topology evidence="1">Multi-pass membrane protein</topology>
    </subcellularLocation>
</comment>
<evidence type="ECO:0000259" key="6">
    <source>
        <dbReference type="Pfam" id="PF04893"/>
    </source>
</evidence>
<keyword evidence="3 5" id="KW-1133">Transmembrane helix</keyword>
<evidence type="ECO:0000313" key="7">
    <source>
        <dbReference type="EMBL" id="CAL2090565.1"/>
    </source>
</evidence>
<evidence type="ECO:0000256" key="1">
    <source>
        <dbReference type="ARBA" id="ARBA00004141"/>
    </source>
</evidence>